<evidence type="ECO:0000313" key="1">
    <source>
        <dbReference type="EMBL" id="PON48071.1"/>
    </source>
</evidence>
<name>A0A2P5BGY9_TREOI</name>
<dbReference type="OrthoDB" id="10354259at2759"/>
<dbReference type="AlphaFoldDB" id="A0A2P5BGY9"/>
<dbReference type="EMBL" id="JXTC01000523">
    <property type="protein sequence ID" value="PON48071.1"/>
    <property type="molecule type" value="Genomic_DNA"/>
</dbReference>
<keyword evidence="2" id="KW-1185">Reference proteome</keyword>
<reference evidence="2" key="1">
    <citation type="submission" date="2016-06" db="EMBL/GenBank/DDBJ databases">
        <title>Parallel loss of symbiosis genes in relatives of nitrogen-fixing non-legume Parasponia.</title>
        <authorList>
            <person name="Van Velzen R."/>
            <person name="Holmer R."/>
            <person name="Bu F."/>
            <person name="Rutten L."/>
            <person name="Van Zeijl A."/>
            <person name="Liu W."/>
            <person name="Santuari L."/>
            <person name="Cao Q."/>
            <person name="Sharma T."/>
            <person name="Shen D."/>
            <person name="Roswanjaya Y."/>
            <person name="Wardhani T."/>
            <person name="Kalhor M.S."/>
            <person name="Jansen J."/>
            <person name="Van den Hoogen J."/>
            <person name="Gungor B."/>
            <person name="Hartog M."/>
            <person name="Hontelez J."/>
            <person name="Verver J."/>
            <person name="Yang W.-C."/>
            <person name="Schijlen E."/>
            <person name="Repin R."/>
            <person name="Schilthuizen M."/>
            <person name="Schranz E."/>
            <person name="Heidstra R."/>
            <person name="Miyata K."/>
            <person name="Fedorova E."/>
            <person name="Kohlen W."/>
            <person name="Bisseling T."/>
            <person name="Smit S."/>
            <person name="Geurts R."/>
        </authorList>
    </citation>
    <scope>NUCLEOTIDE SEQUENCE [LARGE SCALE GENOMIC DNA]</scope>
    <source>
        <strain evidence="2">cv. RG33-2</strain>
    </source>
</reference>
<organism evidence="1 2">
    <name type="scientific">Trema orientale</name>
    <name type="common">Charcoal tree</name>
    <name type="synonym">Celtis orientalis</name>
    <dbReference type="NCBI Taxonomy" id="63057"/>
    <lineage>
        <taxon>Eukaryota</taxon>
        <taxon>Viridiplantae</taxon>
        <taxon>Streptophyta</taxon>
        <taxon>Embryophyta</taxon>
        <taxon>Tracheophyta</taxon>
        <taxon>Spermatophyta</taxon>
        <taxon>Magnoliopsida</taxon>
        <taxon>eudicotyledons</taxon>
        <taxon>Gunneridae</taxon>
        <taxon>Pentapetalae</taxon>
        <taxon>rosids</taxon>
        <taxon>fabids</taxon>
        <taxon>Rosales</taxon>
        <taxon>Cannabaceae</taxon>
        <taxon>Trema</taxon>
    </lineage>
</organism>
<accession>A0A2P5BGY9</accession>
<gene>
    <name evidence="1" type="ORF">TorRG33x02_321560</name>
</gene>
<feature type="non-terminal residue" evidence="1">
    <location>
        <position position="1"/>
    </location>
</feature>
<dbReference type="InParanoid" id="A0A2P5BGY9"/>
<protein>
    <submittedName>
        <fullName evidence="1">Uncharacterized protein</fullName>
    </submittedName>
</protein>
<comment type="caution">
    <text evidence="1">The sequence shown here is derived from an EMBL/GenBank/DDBJ whole genome shotgun (WGS) entry which is preliminary data.</text>
</comment>
<sequence>FLELLQAGQVKRWHPISNGQTLHKHALLASLPRPESGPQHCGENVCVFNLFITKLSLKLMRLFKQANQEVNFPDPQSFVNSIENLPVLVRLRRFPHAFAEKGGRSIDDRNMLYRNSEGREKPWLNWDFKP</sequence>
<evidence type="ECO:0000313" key="2">
    <source>
        <dbReference type="Proteomes" id="UP000237000"/>
    </source>
</evidence>
<proteinExistence type="predicted"/>
<dbReference type="Proteomes" id="UP000237000">
    <property type="component" value="Unassembled WGS sequence"/>
</dbReference>